<dbReference type="PRINTS" id="PR00080">
    <property type="entry name" value="SDRFAMILY"/>
</dbReference>
<dbReference type="InterPro" id="IPR020904">
    <property type="entry name" value="Sc_DH/Rdtase_CS"/>
</dbReference>
<sequence length="271" mass="28899">MAFSQRLLNKVAIVTGASSGLGRAIALAYAHEGAHLVCGDLQATTRSVIADELHINTDELIRQNGGKAIFIQTDVGNAASVEALVKTAVDEYGRLDVIVNNAGISVEARDPQPIHTTTEEVWDLTMQVNAKSVFLGCKYAISQMLKQDPHPSGDRGWIINTSSIMGLIAGPNNPSYCASKGAVSSLTRQVALDYGKDRIHCNAICPGYIQTAIMAETTTNLTPLDDLKRRHPFGGPGKPEDVAKFAVVLASDDAAWVSGANMYIDGAYTAR</sequence>
<comment type="similarity">
    <text evidence="1">Belongs to the short-chain dehydrogenases/reductases (SDR) family.</text>
</comment>
<dbReference type="RefSeq" id="XP_028483571.1">
    <property type="nucleotide sequence ID" value="XM_028627240.1"/>
</dbReference>
<evidence type="ECO:0000256" key="1">
    <source>
        <dbReference type="ARBA" id="ARBA00006484"/>
    </source>
</evidence>
<keyword evidence="4" id="KW-1185">Reference proteome</keyword>
<dbReference type="PANTHER" id="PTHR42760:SF124">
    <property type="entry name" value="SHORT-CHAIN DEHYDROGENASE_REDUCTASE"/>
    <property type="match status" value="1"/>
</dbReference>
<dbReference type="InterPro" id="IPR036291">
    <property type="entry name" value="NAD(P)-bd_dom_sf"/>
</dbReference>
<keyword evidence="2" id="KW-0521">NADP</keyword>
<evidence type="ECO:0000313" key="4">
    <source>
        <dbReference type="Proteomes" id="UP000283841"/>
    </source>
</evidence>
<dbReference type="InterPro" id="IPR002347">
    <property type="entry name" value="SDR_fam"/>
</dbReference>
<dbReference type="Proteomes" id="UP000283841">
    <property type="component" value="Unassembled WGS sequence"/>
</dbReference>
<name>A0A443HQ22_BYSSP</name>
<dbReference type="PRINTS" id="PR00081">
    <property type="entry name" value="GDHRDH"/>
</dbReference>
<proteinExistence type="inferred from homology"/>
<dbReference type="Gene3D" id="3.40.50.720">
    <property type="entry name" value="NAD(P)-binding Rossmann-like Domain"/>
    <property type="match status" value="1"/>
</dbReference>
<accession>A0A443HQ22</accession>
<dbReference type="AlphaFoldDB" id="A0A443HQ22"/>
<dbReference type="FunFam" id="3.40.50.720:FF:000620">
    <property type="entry name" value="3-oxoacyl-(Acyl carrier protein) reductase"/>
    <property type="match status" value="1"/>
</dbReference>
<dbReference type="EMBL" id="RCNU01000008">
    <property type="protein sequence ID" value="RWQ93926.1"/>
    <property type="molecule type" value="Genomic_DNA"/>
</dbReference>
<organism evidence="3 4">
    <name type="scientific">Byssochlamys spectabilis</name>
    <name type="common">Paecilomyces variotii</name>
    <dbReference type="NCBI Taxonomy" id="264951"/>
    <lineage>
        <taxon>Eukaryota</taxon>
        <taxon>Fungi</taxon>
        <taxon>Dikarya</taxon>
        <taxon>Ascomycota</taxon>
        <taxon>Pezizomycotina</taxon>
        <taxon>Eurotiomycetes</taxon>
        <taxon>Eurotiomycetidae</taxon>
        <taxon>Eurotiales</taxon>
        <taxon>Thermoascaceae</taxon>
        <taxon>Paecilomyces</taxon>
    </lineage>
</organism>
<gene>
    <name evidence="3" type="ORF">C8Q69DRAFT_309909</name>
</gene>
<dbReference type="CDD" id="cd05233">
    <property type="entry name" value="SDR_c"/>
    <property type="match status" value="1"/>
</dbReference>
<dbReference type="GO" id="GO:0016616">
    <property type="term" value="F:oxidoreductase activity, acting on the CH-OH group of donors, NAD or NADP as acceptor"/>
    <property type="evidence" value="ECO:0007669"/>
    <property type="project" value="TreeGrafter"/>
</dbReference>
<dbReference type="GeneID" id="39596517"/>
<dbReference type="PANTHER" id="PTHR42760">
    <property type="entry name" value="SHORT-CHAIN DEHYDROGENASES/REDUCTASES FAMILY MEMBER"/>
    <property type="match status" value="1"/>
</dbReference>
<dbReference type="NCBIfam" id="NF005559">
    <property type="entry name" value="PRK07231.1"/>
    <property type="match status" value="1"/>
</dbReference>
<reference evidence="3 4" key="1">
    <citation type="journal article" date="2018" name="Front. Microbiol.">
        <title>Genomic and genetic insights into a cosmopolitan fungus, Paecilomyces variotii (Eurotiales).</title>
        <authorList>
            <person name="Urquhart A.S."/>
            <person name="Mondo S.J."/>
            <person name="Makela M.R."/>
            <person name="Hane J.K."/>
            <person name="Wiebenga A."/>
            <person name="He G."/>
            <person name="Mihaltcheva S."/>
            <person name="Pangilinan J."/>
            <person name="Lipzen A."/>
            <person name="Barry K."/>
            <person name="de Vries R.P."/>
            <person name="Grigoriev I.V."/>
            <person name="Idnurm A."/>
        </authorList>
    </citation>
    <scope>NUCLEOTIDE SEQUENCE [LARGE SCALE GENOMIC DNA]</scope>
    <source>
        <strain evidence="3 4">CBS 101075</strain>
    </source>
</reference>
<dbReference type="VEuPathDB" id="FungiDB:C8Q69DRAFT_309909"/>
<evidence type="ECO:0000256" key="2">
    <source>
        <dbReference type="ARBA" id="ARBA00022857"/>
    </source>
</evidence>
<dbReference type="Pfam" id="PF13561">
    <property type="entry name" value="adh_short_C2"/>
    <property type="match status" value="1"/>
</dbReference>
<evidence type="ECO:0000313" key="3">
    <source>
        <dbReference type="EMBL" id="RWQ93926.1"/>
    </source>
</evidence>
<comment type="caution">
    <text evidence="3">The sequence shown here is derived from an EMBL/GenBank/DDBJ whole genome shotgun (WGS) entry which is preliminary data.</text>
</comment>
<dbReference type="PROSITE" id="PS00061">
    <property type="entry name" value="ADH_SHORT"/>
    <property type="match status" value="1"/>
</dbReference>
<dbReference type="STRING" id="264951.A0A443HQ22"/>
<dbReference type="SUPFAM" id="SSF51735">
    <property type="entry name" value="NAD(P)-binding Rossmann-fold domains"/>
    <property type="match status" value="1"/>
</dbReference>
<protein>
    <submittedName>
        <fullName evidence="3">Putative short-chain dehydrogenase</fullName>
    </submittedName>
</protein>